<accession>A0A8C5DST9</accession>
<feature type="compositionally biased region" description="Basic and acidic residues" evidence="2">
    <location>
        <begin position="155"/>
        <end position="173"/>
    </location>
</feature>
<dbReference type="PANTHER" id="PTHR15268:SF17">
    <property type="entry name" value="BCLAF1 AND THRAP3 FAMILY MEMBER 3"/>
    <property type="match status" value="1"/>
</dbReference>
<dbReference type="GO" id="GO:0003712">
    <property type="term" value="F:transcription coregulator activity"/>
    <property type="evidence" value="ECO:0007669"/>
    <property type="project" value="TreeGrafter"/>
</dbReference>
<dbReference type="RefSeq" id="XP_028290279.1">
    <property type="nucleotide sequence ID" value="XM_028434478.1"/>
</dbReference>
<dbReference type="PANTHER" id="PTHR15268">
    <property type="entry name" value="THRAP3/BCLAF1"/>
    <property type="match status" value="1"/>
</dbReference>
<dbReference type="Ensembl" id="ENSGWIT00000012679.1">
    <property type="protein sequence ID" value="ENSGWIP00000011382.1"/>
    <property type="gene ID" value="ENSGWIG00000006684.1"/>
</dbReference>
<name>A0A8C5DST9_GOUWI</name>
<evidence type="ECO:0000256" key="1">
    <source>
        <dbReference type="ARBA" id="ARBA00006481"/>
    </source>
</evidence>
<feature type="region of interest" description="Disordered" evidence="2">
    <location>
        <begin position="155"/>
        <end position="284"/>
    </location>
</feature>
<dbReference type="Pfam" id="PF15440">
    <property type="entry name" value="THRAP3_BCLAF1"/>
    <property type="match status" value="1"/>
</dbReference>
<feature type="compositionally biased region" description="Polar residues" evidence="2">
    <location>
        <begin position="200"/>
        <end position="217"/>
    </location>
</feature>
<feature type="compositionally biased region" description="Basic and acidic residues" evidence="2">
    <location>
        <begin position="223"/>
        <end position="233"/>
    </location>
</feature>
<proteinExistence type="inferred from homology"/>
<feature type="compositionally biased region" description="Basic and acidic residues" evidence="2">
    <location>
        <begin position="68"/>
        <end position="115"/>
    </location>
</feature>
<feature type="region of interest" description="Disordered" evidence="2">
    <location>
        <begin position="1"/>
        <end position="115"/>
    </location>
</feature>
<dbReference type="RefSeq" id="XP_028290278.1">
    <property type="nucleotide sequence ID" value="XM_028434477.1"/>
</dbReference>
<dbReference type="InterPro" id="IPR029199">
    <property type="entry name" value="THRAP3_BCLAF1"/>
</dbReference>
<reference evidence="3" key="2">
    <citation type="submission" date="2025-08" db="UniProtKB">
        <authorList>
            <consortium name="Ensembl"/>
        </authorList>
    </citation>
    <scope>IDENTIFICATION</scope>
</reference>
<dbReference type="OrthoDB" id="9935637at2759"/>
<evidence type="ECO:0000313" key="3">
    <source>
        <dbReference type="Ensembl" id="ENSGWIP00000011382.1"/>
    </source>
</evidence>
<evidence type="ECO:0000256" key="2">
    <source>
        <dbReference type="SAM" id="MobiDB-lite"/>
    </source>
</evidence>
<dbReference type="GO" id="GO:0016592">
    <property type="term" value="C:mediator complex"/>
    <property type="evidence" value="ECO:0007669"/>
    <property type="project" value="TreeGrafter"/>
</dbReference>
<sequence>MSRPRSRSPPHRPSWRPTDPLLCEAMPPVNGGHMDSHRMFSRSSQRSERRYWEQSCSSSRGPGLGHHHSSDQQREPHFNRTRHSQSEERRRREHRFRKEDFQEPKDQVFSPREHFQGMDECGSVLLGCHGDPDYRDPHAEPSHWEGVLESSRDREWLYDHDQESQSHSQGDHQRPHRAYRTRSSYRGGPRSHRGRGFRNQYFQYRVRTQPSLDQQSEQYEEPLMDRPRYRPHEDDSDWSTEQNFQAEDFYGPEQTEDPFPNPDPKVPRSRQLGWSGPSQAEQETLTIKVDMSCPARRDSLPPSSARQLSMDLVHVGRQRLDLLSDESGTGESATHTGTFAQEVITLLHQVKDQYFRGRGLTLNQRFSAAQRLHPQEGELTLNKRFSSNRGFSSNMKDRGLLFTNQRSSQLLRGDLRLDLEKKRQEKHEDVKITIIGAAQSVGCVIPEAQTDSWKEISGRRPWKMGYSRGRSFPFRNSFSRGSSST</sequence>
<dbReference type="GO" id="GO:0003677">
    <property type="term" value="F:DNA binding"/>
    <property type="evidence" value="ECO:0007669"/>
    <property type="project" value="TreeGrafter"/>
</dbReference>
<dbReference type="GO" id="GO:0045944">
    <property type="term" value="P:positive regulation of transcription by RNA polymerase II"/>
    <property type="evidence" value="ECO:0007669"/>
    <property type="project" value="TreeGrafter"/>
</dbReference>
<reference evidence="3" key="3">
    <citation type="submission" date="2025-09" db="UniProtKB">
        <authorList>
            <consortium name="Ensembl"/>
        </authorList>
    </citation>
    <scope>IDENTIFICATION</scope>
</reference>
<protein>
    <recommendedName>
        <fullName evidence="5">BCLAF1 and THRAP3 family member 3</fullName>
    </recommendedName>
</protein>
<dbReference type="GeneID" id="114454198"/>
<reference evidence="3" key="1">
    <citation type="submission" date="2020-06" db="EMBL/GenBank/DDBJ databases">
        <authorList>
            <consortium name="Wellcome Sanger Institute Data Sharing"/>
        </authorList>
    </citation>
    <scope>NUCLEOTIDE SEQUENCE [LARGE SCALE GENOMIC DNA]</scope>
</reference>
<evidence type="ECO:0008006" key="5">
    <source>
        <dbReference type="Google" id="ProtNLM"/>
    </source>
</evidence>
<dbReference type="Proteomes" id="UP000694680">
    <property type="component" value="Chromosome 20"/>
</dbReference>
<organism evidence="3 4">
    <name type="scientific">Gouania willdenowi</name>
    <name type="common">Blunt-snouted clingfish</name>
    <name type="synonym">Lepadogaster willdenowi</name>
    <dbReference type="NCBI Taxonomy" id="441366"/>
    <lineage>
        <taxon>Eukaryota</taxon>
        <taxon>Metazoa</taxon>
        <taxon>Chordata</taxon>
        <taxon>Craniata</taxon>
        <taxon>Vertebrata</taxon>
        <taxon>Euteleostomi</taxon>
        <taxon>Actinopterygii</taxon>
        <taxon>Neopterygii</taxon>
        <taxon>Teleostei</taxon>
        <taxon>Neoteleostei</taxon>
        <taxon>Acanthomorphata</taxon>
        <taxon>Ovalentaria</taxon>
        <taxon>Blenniimorphae</taxon>
        <taxon>Blenniiformes</taxon>
        <taxon>Gobiesocoidei</taxon>
        <taxon>Gobiesocidae</taxon>
        <taxon>Gobiesocinae</taxon>
        <taxon>Gouania</taxon>
    </lineage>
</organism>
<comment type="similarity">
    <text evidence="1">Belongs to the BCLAF1/THRAP3 family.</text>
</comment>
<feature type="compositionally biased region" description="Basic and acidic residues" evidence="2">
    <location>
        <begin position="130"/>
        <end position="143"/>
    </location>
</feature>
<feature type="compositionally biased region" description="Basic residues" evidence="2">
    <location>
        <begin position="1"/>
        <end position="14"/>
    </location>
</feature>
<keyword evidence="4" id="KW-1185">Reference proteome</keyword>
<evidence type="ECO:0000313" key="4">
    <source>
        <dbReference type="Proteomes" id="UP000694680"/>
    </source>
</evidence>
<dbReference type="AlphaFoldDB" id="A0A8C5DST9"/>
<feature type="region of interest" description="Disordered" evidence="2">
    <location>
        <begin position="127"/>
        <end position="146"/>
    </location>
</feature>
<gene>
    <name evidence="3" type="primary">zgc:112982</name>
</gene>